<accession>A0A212K2N9</accession>
<dbReference type="InterPro" id="IPR036388">
    <property type="entry name" value="WH-like_DNA-bd_sf"/>
</dbReference>
<evidence type="ECO:0000256" key="2">
    <source>
        <dbReference type="ARBA" id="ARBA00023125"/>
    </source>
</evidence>
<keyword evidence="2" id="KW-0238">DNA-binding</keyword>
<dbReference type="InterPro" id="IPR000524">
    <property type="entry name" value="Tscrpt_reg_HTH_GntR"/>
</dbReference>
<proteinExistence type="predicted"/>
<dbReference type="PROSITE" id="PS50949">
    <property type="entry name" value="HTH_GNTR"/>
    <property type="match status" value="1"/>
</dbReference>
<dbReference type="InterPro" id="IPR036390">
    <property type="entry name" value="WH_DNA-bd_sf"/>
</dbReference>
<evidence type="ECO:0000256" key="1">
    <source>
        <dbReference type="ARBA" id="ARBA00023015"/>
    </source>
</evidence>
<dbReference type="EMBL" id="FLUQ01000002">
    <property type="protein sequence ID" value="SBW05943.1"/>
    <property type="molecule type" value="Genomic_DNA"/>
</dbReference>
<evidence type="ECO:0000256" key="3">
    <source>
        <dbReference type="ARBA" id="ARBA00023163"/>
    </source>
</evidence>
<dbReference type="SMART" id="SM00895">
    <property type="entry name" value="FCD"/>
    <property type="match status" value="1"/>
</dbReference>
<dbReference type="Pfam" id="PF07729">
    <property type="entry name" value="FCD"/>
    <property type="match status" value="1"/>
</dbReference>
<dbReference type="Pfam" id="PF00392">
    <property type="entry name" value="GntR"/>
    <property type="match status" value="1"/>
</dbReference>
<reference evidence="5" key="1">
    <citation type="submission" date="2016-04" db="EMBL/GenBank/DDBJ databases">
        <authorList>
            <person name="Evans L.H."/>
            <person name="Alamgir A."/>
            <person name="Owens N."/>
            <person name="Weber N.D."/>
            <person name="Virtaneva K."/>
            <person name="Barbian K."/>
            <person name="Babar A."/>
            <person name="Rosenke K."/>
        </authorList>
    </citation>
    <scope>NUCLEOTIDE SEQUENCE</scope>
    <source>
        <strain evidence="5">86</strain>
    </source>
</reference>
<dbReference type="InterPro" id="IPR008920">
    <property type="entry name" value="TF_FadR/GntR_C"/>
</dbReference>
<dbReference type="GO" id="GO:0003700">
    <property type="term" value="F:DNA-binding transcription factor activity"/>
    <property type="evidence" value="ECO:0007669"/>
    <property type="project" value="InterPro"/>
</dbReference>
<dbReference type="SUPFAM" id="SSF46785">
    <property type="entry name" value="Winged helix' DNA-binding domain"/>
    <property type="match status" value="1"/>
</dbReference>
<evidence type="ECO:0000313" key="5">
    <source>
        <dbReference type="EMBL" id="SBW05943.1"/>
    </source>
</evidence>
<dbReference type="Gene3D" id="1.10.10.10">
    <property type="entry name" value="Winged helix-like DNA-binding domain superfamily/Winged helix DNA-binding domain"/>
    <property type="match status" value="1"/>
</dbReference>
<dbReference type="InterPro" id="IPR011711">
    <property type="entry name" value="GntR_C"/>
</dbReference>
<keyword evidence="3" id="KW-0804">Transcription</keyword>
<dbReference type="AlphaFoldDB" id="A0A212K2N9"/>
<name>A0A212K2N9_9DELT</name>
<keyword evidence="1" id="KW-0805">Transcription regulation</keyword>
<dbReference type="SUPFAM" id="SSF48008">
    <property type="entry name" value="GntR ligand-binding domain-like"/>
    <property type="match status" value="1"/>
</dbReference>
<sequence length="236" mass="26364">MALSCLLPLIEKRQESNGSLREMIVSVLIEGILANVLDDGEDLVEADLQTLFGTSRSPIREALTELDNLGLVALGRRQTRRVRRLTRQDMEEIIPIRAMLEGLAARWAFTVLAGDSVWEIERHYGLMSEAVKYGDAKAYWDRHVLFHDAFINASGNKTLVGTLRPLRIKTHWYLFNLDRTQFDLEEELHSHLLLLEALNDAGGSAENMESAMQGHVASALTRNIQLASAAKNIAGS</sequence>
<feature type="domain" description="HTH gntR-type" evidence="4">
    <location>
        <begin position="18"/>
        <end position="85"/>
    </location>
</feature>
<evidence type="ECO:0000259" key="4">
    <source>
        <dbReference type="PROSITE" id="PS50949"/>
    </source>
</evidence>
<dbReference type="GO" id="GO:0003677">
    <property type="term" value="F:DNA binding"/>
    <property type="evidence" value="ECO:0007669"/>
    <property type="project" value="UniProtKB-KW"/>
</dbReference>
<dbReference type="PANTHER" id="PTHR43537">
    <property type="entry name" value="TRANSCRIPTIONAL REGULATOR, GNTR FAMILY"/>
    <property type="match status" value="1"/>
</dbReference>
<gene>
    <name evidence="5" type="ORF">KL86DPRO_20576</name>
</gene>
<dbReference type="Gene3D" id="1.20.120.530">
    <property type="entry name" value="GntR ligand-binding domain-like"/>
    <property type="match status" value="1"/>
</dbReference>
<organism evidence="5">
    <name type="scientific">uncultured delta proteobacterium</name>
    <dbReference type="NCBI Taxonomy" id="34034"/>
    <lineage>
        <taxon>Bacteria</taxon>
        <taxon>Deltaproteobacteria</taxon>
        <taxon>environmental samples</taxon>
    </lineage>
</organism>
<protein>
    <submittedName>
        <fullName evidence="5">Putative Transcriptional regulator, GntR family</fullName>
    </submittedName>
</protein>
<dbReference type="PANTHER" id="PTHR43537:SF24">
    <property type="entry name" value="GLUCONATE OPERON TRANSCRIPTIONAL REPRESSOR"/>
    <property type="match status" value="1"/>
</dbReference>